<name>A0AAD8TBT1_LOLMU</name>
<organism evidence="7 8">
    <name type="scientific">Lolium multiflorum</name>
    <name type="common">Italian ryegrass</name>
    <name type="synonym">Lolium perenne subsp. multiflorum</name>
    <dbReference type="NCBI Taxonomy" id="4521"/>
    <lineage>
        <taxon>Eukaryota</taxon>
        <taxon>Viridiplantae</taxon>
        <taxon>Streptophyta</taxon>
        <taxon>Embryophyta</taxon>
        <taxon>Tracheophyta</taxon>
        <taxon>Spermatophyta</taxon>
        <taxon>Magnoliopsida</taxon>
        <taxon>Liliopsida</taxon>
        <taxon>Poales</taxon>
        <taxon>Poaceae</taxon>
        <taxon>BOP clade</taxon>
        <taxon>Pooideae</taxon>
        <taxon>Poodae</taxon>
        <taxon>Poeae</taxon>
        <taxon>Poeae Chloroplast Group 2 (Poeae type)</taxon>
        <taxon>Loliodinae</taxon>
        <taxon>Loliinae</taxon>
        <taxon>Lolium</taxon>
    </lineage>
</organism>
<evidence type="ECO:0000256" key="4">
    <source>
        <dbReference type="ARBA" id="ARBA00022989"/>
    </source>
</evidence>
<keyword evidence="4 6" id="KW-1133">Transmembrane helix</keyword>
<evidence type="ECO:0000256" key="2">
    <source>
        <dbReference type="ARBA" id="ARBA00005982"/>
    </source>
</evidence>
<accession>A0AAD8TBT1</accession>
<feature type="transmembrane region" description="Helical" evidence="6">
    <location>
        <begin position="298"/>
        <end position="320"/>
    </location>
</feature>
<protein>
    <submittedName>
        <fullName evidence="7">Uncharacterized protein</fullName>
    </submittedName>
</protein>
<keyword evidence="8" id="KW-1185">Reference proteome</keyword>
<dbReference type="Proteomes" id="UP001231189">
    <property type="component" value="Unassembled WGS sequence"/>
</dbReference>
<keyword evidence="5 6" id="KW-0472">Membrane</keyword>
<feature type="transmembrane region" description="Helical" evidence="6">
    <location>
        <begin position="482"/>
        <end position="503"/>
    </location>
</feature>
<dbReference type="SUPFAM" id="SSF103473">
    <property type="entry name" value="MFS general substrate transporter"/>
    <property type="match status" value="1"/>
</dbReference>
<dbReference type="EMBL" id="JAUUTY010000002">
    <property type="protein sequence ID" value="KAK1678972.1"/>
    <property type="molecule type" value="Genomic_DNA"/>
</dbReference>
<dbReference type="PANTHER" id="PTHR11654">
    <property type="entry name" value="OLIGOPEPTIDE TRANSPORTER-RELATED"/>
    <property type="match status" value="1"/>
</dbReference>
<evidence type="ECO:0000256" key="5">
    <source>
        <dbReference type="ARBA" id="ARBA00023136"/>
    </source>
</evidence>
<evidence type="ECO:0000256" key="6">
    <source>
        <dbReference type="SAM" id="Phobius"/>
    </source>
</evidence>
<dbReference type="GO" id="GO:0022857">
    <property type="term" value="F:transmembrane transporter activity"/>
    <property type="evidence" value="ECO:0007669"/>
    <property type="project" value="InterPro"/>
</dbReference>
<comment type="caution">
    <text evidence="7">The sequence shown here is derived from an EMBL/GenBank/DDBJ whole genome shotgun (WGS) entry which is preliminary data.</text>
</comment>
<sequence>MREEESLSVASNLLCLGDDDQQTSGIQVPKIHGRTGYVADSNIVPCYWASHLLEDASSNKSLRPAPNLIYRYQSTTSSLQTPAARAPDQDFLFLFVERMAMEEGGLRASILVKDDATTSHDGEESHSLLEVCQQPELKSTSSDWKAPAIILGLECLESMAFNGIAMNLVVYIRSILHGGIASSASTVSLWYGTSFFVPILGAVIADTYWGNYKTVLISFIIYVLGAVVITVGASIPSTPVLCNFSSCPSPEGTQNVIFFSGLYLTAVGCGGARSTLLPLGADQFNNENSLDMQKRRDFFSLFYICVIFGVITSGTIVVWVQENVSWAIGYGIVTTCIALALVGFVVGTPVFRRREPSGSPVKSILQVIVAACKNMSLELPADSSFLYEATSKNTHDSELKLAHTDDFRFFDRAAVISDLRLDNTSCQSSWRICTVTQVEELKILIRLFPVWVTGVFFGAAFSQMQTTFIQQGTVMNTKLGSFSVPPASLCSFEVVFVTLWVLLANKVIVPATTWFTSGAELTQLQRIGIGRVLMFFAMALAAILETKRLESVQHGELLSIVWQLPQYIFIAGAECFGFITQLEFFHGQAPDSMKSILTSFAYLTLALGNYLNSAMITVVTRVTRAWHSPGWIPDDLNEGHLDYFYWCFAAISFVNLIAYIYFARKYKLKKIVIQC</sequence>
<dbReference type="GO" id="GO:0016020">
    <property type="term" value="C:membrane"/>
    <property type="evidence" value="ECO:0007669"/>
    <property type="project" value="UniProtKB-SubCell"/>
</dbReference>
<evidence type="ECO:0000256" key="3">
    <source>
        <dbReference type="ARBA" id="ARBA00022692"/>
    </source>
</evidence>
<gene>
    <name evidence="7" type="ORF">QYE76_039820</name>
</gene>
<feature type="transmembrane region" description="Helical" evidence="6">
    <location>
        <begin position="564"/>
        <end position="585"/>
    </location>
</feature>
<dbReference type="Pfam" id="PF00854">
    <property type="entry name" value="PTR2"/>
    <property type="match status" value="1"/>
</dbReference>
<keyword evidence="3 6" id="KW-0812">Transmembrane</keyword>
<evidence type="ECO:0000256" key="1">
    <source>
        <dbReference type="ARBA" id="ARBA00004141"/>
    </source>
</evidence>
<feature type="transmembrane region" description="Helical" evidence="6">
    <location>
        <begin position="256"/>
        <end position="277"/>
    </location>
</feature>
<comment type="similarity">
    <text evidence="2">Belongs to the major facilitator superfamily. Proton-dependent oligopeptide transporter (POT/PTR) (TC 2.A.17) family.</text>
</comment>
<feature type="transmembrane region" description="Helical" evidence="6">
    <location>
        <begin position="189"/>
        <end position="209"/>
    </location>
</feature>
<feature type="transmembrane region" description="Helical" evidence="6">
    <location>
        <begin position="326"/>
        <end position="346"/>
    </location>
</feature>
<comment type="subcellular location">
    <subcellularLocation>
        <location evidence="1">Membrane</location>
        <topology evidence="1">Multi-pass membrane protein</topology>
    </subcellularLocation>
</comment>
<dbReference type="InterPro" id="IPR036259">
    <property type="entry name" value="MFS_trans_sf"/>
</dbReference>
<feature type="transmembrane region" description="Helical" evidence="6">
    <location>
        <begin position="443"/>
        <end position="462"/>
    </location>
</feature>
<dbReference type="AlphaFoldDB" id="A0AAD8TBT1"/>
<feature type="transmembrane region" description="Helical" evidence="6">
    <location>
        <begin position="216"/>
        <end position="236"/>
    </location>
</feature>
<evidence type="ECO:0000313" key="8">
    <source>
        <dbReference type="Proteomes" id="UP001231189"/>
    </source>
</evidence>
<dbReference type="InterPro" id="IPR000109">
    <property type="entry name" value="POT_fam"/>
</dbReference>
<evidence type="ECO:0000313" key="7">
    <source>
        <dbReference type="EMBL" id="KAK1678972.1"/>
    </source>
</evidence>
<feature type="transmembrane region" description="Helical" evidence="6">
    <location>
        <begin position="597"/>
        <end position="623"/>
    </location>
</feature>
<dbReference type="Gene3D" id="1.20.1250.20">
    <property type="entry name" value="MFS general substrate transporter like domains"/>
    <property type="match status" value="1"/>
</dbReference>
<feature type="transmembrane region" description="Helical" evidence="6">
    <location>
        <begin position="643"/>
        <end position="662"/>
    </location>
</feature>
<feature type="transmembrane region" description="Helical" evidence="6">
    <location>
        <begin position="524"/>
        <end position="544"/>
    </location>
</feature>
<reference evidence="7" key="1">
    <citation type="submission" date="2023-07" db="EMBL/GenBank/DDBJ databases">
        <title>A chromosome-level genome assembly of Lolium multiflorum.</title>
        <authorList>
            <person name="Chen Y."/>
            <person name="Copetti D."/>
            <person name="Kolliker R."/>
            <person name="Studer B."/>
        </authorList>
    </citation>
    <scope>NUCLEOTIDE SEQUENCE</scope>
    <source>
        <strain evidence="7">02402/16</strain>
        <tissue evidence="7">Leaf</tissue>
    </source>
</reference>
<proteinExistence type="inferred from homology"/>